<organism evidence="2 3">
    <name type="scientific">Rhynchosporium graminicola</name>
    <dbReference type="NCBI Taxonomy" id="2792576"/>
    <lineage>
        <taxon>Eukaryota</taxon>
        <taxon>Fungi</taxon>
        <taxon>Dikarya</taxon>
        <taxon>Ascomycota</taxon>
        <taxon>Pezizomycotina</taxon>
        <taxon>Leotiomycetes</taxon>
        <taxon>Helotiales</taxon>
        <taxon>Ploettnerulaceae</taxon>
        <taxon>Rhynchosporium</taxon>
    </lineage>
</organism>
<keyword evidence="3" id="KW-1185">Reference proteome</keyword>
<gene>
    <name evidence="2" type="ORF">RCO7_14379</name>
</gene>
<evidence type="ECO:0000256" key="1">
    <source>
        <dbReference type="SAM" id="MobiDB-lite"/>
    </source>
</evidence>
<reference evidence="3" key="1">
    <citation type="submission" date="2016-03" db="EMBL/GenBank/DDBJ databases">
        <authorList>
            <person name="Ploux O."/>
        </authorList>
    </citation>
    <scope>NUCLEOTIDE SEQUENCE [LARGE SCALE GENOMIC DNA]</scope>
    <source>
        <strain evidence="3">UK7</strain>
    </source>
</reference>
<evidence type="ECO:0000313" key="2">
    <source>
        <dbReference type="EMBL" id="CZS95523.1"/>
    </source>
</evidence>
<dbReference type="Proteomes" id="UP000178129">
    <property type="component" value="Unassembled WGS sequence"/>
</dbReference>
<dbReference type="AlphaFoldDB" id="A0A1E1KBU8"/>
<name>A0A1E1KBU8_9HELO</name>
<feature type="region of interest" description="Disordered" evidence="1">
    <location>
        <begin position="13"/>
        <end position="34"/>
    </location>
</feature>
<proteinExistence type="predicted"/>
<accession>A0A1E1KBU8</accession>
<dbReference type="InParanoid" id="A0A1E1KBU8"/>
<protein>
    <submittedName>
        <fullName evidence="2">Uncharacterized protein</fullName>
    </submittedName>
</protein>
<evidence type="ECO:0000313" key="3">
    <source>
        <dbReference type="Proteomes" id="UP000178129"/>
    </source>
</evidence>
<comment type="caution">
    <text evidence="2">The sequence shown here is derived from an EMBL/GenBank/DDBJ whole genome shotgun (WGS) entry which is preliminary data.</text>
</comment>
<dbReference type="EMBL" id="FJUW01000010">
    <property type="protein sequence ID" value="CZS95523.1"/>
    <property type="molecule type" value="Genomic_DNA"/>
</dbReference>
<sequence>MDCGCGNLLFFSSSNVPDLKRPRHDSTTGSSFSAPAENDILCGVYFLEKGGVIVYIEFLDELIKRCGSNSLLLNLPEFKSDF</sequence>